<reference evidence="2 3" key="1">
    <citation type="journal article" date="2024" name="IMA Fungus">
        <title>Apiospora arundinis, a panoply of carbohydrate-active enzymes and secondary metabolites.</title>
        <authorList>
            <person name="Sorensen T."/>
            <person name="Petersen C."/>
            <person name="Muurmann A.T."/>
            <person name="Christiansen J.V."/>
            <person name="Brundto M.L."/>
            <person name="Overgaard C.K."/>
            <person name="Boysen A.T."/>
            <person name="Wollenberg R.D."/>
            <person name="Larsen T.O."/>
            <person name="Sorensen J.L."/>
            <person name="Nielsen K.L."/>
            <person name="Sondergaard T.E."/>
        </authorList>
    </citation>
    <scope>NUCLEOTIDE SEQUENCE [LARGE SCALE GENOMIC DNA]</scope>
    <source>
        <strain evidence="2 3">AAU 773</strain>
    </source>
</reference>
<organism evidence="2 3">
    <name type="scientific">Apiospora arundinis</name>
    <dbReference type="NCBI Taxonomy" id="335852"/>
    <lineage>
        <taxon>Eukaryota</taxon>
        <taxon>Fungi</taxon>
        <taxon>Dikarya</taxon>
        <taxon>Ascomycota</taxon>
        <taxon>Pezizomycotina</taxon>
        <taxon>Sordariomycetes</taxon>
        <taxon>Xylariomycetidae</taxon>
        <taxon>Amphisphaeriales</taxon>
        <taxon>Apiosporaceae</taxon>
        <taxon>Apiospora</taxon>
    </lineage>
</organism>
<feature type="region of interest" description="Disordered" evidence="1">
    <location>
        <begin position="574"/>
        <end position="625"/>
    </location>
</feature>
<evidence type="ECO:0000313" key="3">
    <source>
        <dbReference type="Proteomes" id="UP001390339"/>
    </source>
</evidence>
<dbReference type="EMBL" id="JAPCWZ010000010">
    <property type="protein sequence ID" value="KAK8848773.1"/>
    <property type="molecule type" value="Genomic_DNA"/>
</dbReference>
<evidence type="ECO:0000313" key="2">
    <source>
        <dbReference type="EMBL" id="KAK8848773.1"/>
    </source>
</evidence>
<accession>A0ABR2HLF3</accession>
<comment type="caution">
    <text evidence="2">The sequence shown here is derived from an EMBL/GenBank/DDBJ whole genome shotgun (WGS) entry which is preliminary data.</text>
</comment>
<gene>
    <name evidence="2" type="ORF">PGQ11_015253</name>
</gene>
<keyword evidence="3" id="KW-1185">Reference proteome</keyword>
<dbReference type="Proteomes" id="UP001390339">
    <property type="component" value="Unassembled WGS sequence"/>
</dbReference>
<protein>
    <submittedName>
        <fullName evidence="2">Uncharacterized protein</fullName>
    </submittedName>
</protein>
<proteinExistence type="predicted"/>
<name>A0ABR2HLF3_9PEZI</name>
<evidence type="ECO:0000256" key="1">
    <source>
        <dbReference type="SAM" id="MobiDB-lite"/>
    </source>
</evidence>
<feature type="region of interest" description="Disordered" evidence="1">
    <location>
        <begin position="666"/>
        <end position="709"/>
    </location>
</feature>
<feature type="compositionally biased region" description="Acidic residues" evidence="1">
    <location>
        <begin position="603"/>
        <end position="621"/>
    </location>
</feature>
<sequence length="1193" mass="133033">MSIGRIQAGIAQASQELTVTAANFNFDFTLMKFEAPAEYQTIGTVLTPTRIREAEDGPIHVTARKLGALFEGACPDTPNLIKAYGTRASEISKEVSEADSNSPGSVRNWIRTEYGGIDATSIWAAATSSKAALPVHLLACIIARMWTRTEAVSVWAEIVAERKKEIVATFDEGVQVPLALASAAQQELTRDHLGIWDASARAWLQTADNSRQRQYKQFLLIANNLSIAIHQHSISLYKDVMDVWASALTATEGLISGKPHAVQNGPVLLGLSAWHIFPDMLVCNGPTANIHIPMSDPLVKPGGVLSLGISDPAHREKQGVYWSLSLSKHMFYGEAVQRTRRLNVDGSRLTLHELFLVCFGSLLRRWSIPKSGIDKAFKILQEIKRIMPQERNKREEWDWREVVEQLLQAYAAGDKKATLAVSLGRRRPTFLSAQLTAKRKSLFGLLNIPHLLFLLKEPERKISLLRRLATRVRGLSNDNSIILYFNKLLDEKGAQFATTFPKMGEGGHSPSRNSRSNNCHRWIQVPEHIRNDFAETIRSGMGFEYFLGAEERFPDTGLIQIAQQAPPETNVLDNFERHDDSISPHLSLRGGSGGSKPRAIDGADSEDETNIEDSIDSEGNTDSDTFQSRAIWREVQHSMYLPTTDLFAEHHGFSMDVEHALYEDHEEPDIGDSSDTKPRLLRPFPKDSNPSDMEETVDSQDDHQSAMQQSFTDIKKASEKVYVERCAGYLTERERKIRPETIEYLRPGKLETVNNYVNSSRSNFYQEFVDVDGDPWCYHGRSDQIIFEGQRRDTYRFLFGQRTGDFSLQSDSLPDQEHARAAIYLSHRNTLGEAPDLPAITLDDVLWSFEHDLVDPTRLKTLLESEPAFAFLRVLAAVNEVYREPAAGGATISGSIIDKTFDPPVFSKTLGEDDWADASACLSINQKTGIALIGYFETANNFIDNMKGDYNIIGLSGRDSIFVRTAILNDPGAIYPEYSFTRILGNIGKSGLSIMASPSNLMARKLDPSAWRVDTVPFNGAPLDSFSRTSLHLSLTDWQAPLVQYQSVGQREADANIVEAVVSVRDAGMWVADVDISRALLSDRLVLPAGGKRGKKRCEHCFDHEHMGGESRSDFSGGEEELISIETWDQVLDDIDGAAVVRCYGNPIARLATMSVLCQHSKAAFRPVMICSETACWKCHARGENHEDKIYVY</sequence>